<dbReference type="HOGENOM" id="CLU_046640_0_1_9"/>
<evidence type="ECO:0000259" key="2">
    <source>
        <dbReference type="Pfam" id="PF17761"/>
    </source>
</evidence>
<gene>
    <name evidence="3" type="ordered locus">CKR_2126</name>
</gene>
<evidence type="ECO:0000313" key="4">
    <source>
        <dbReference type="Proteomes" id="UP000007969"/>
    </source>
</evidence>
<protein>
    <recommendedName>
        <fullName evidence="5">YhcG PDDEXK nuclease domain-containing protein</fullName>
    </recommendedName>
</protein>
<accession>B9E3V2</accession>
<dbReference type="InterPro" id="IPR009362">
    <property type="entry name" value="YhcG_C"/>
</dbReference>
<sequence length="397" mass="46067">MRWFCMLEYHNNHNDIGALLEHLNMDIILSKNMAYKDISKNMFRLYWEIGNLILAKDDEGCGIEFINISAGYLKLKFPGNLSFTEKNLRNMAAFAREYGSQDLVDKIASKVSWSCNIIIMHKIKDSDKRLEFINKVMEKGWSTEELINNIDMEYGITGEEEEALKEDTCYEDLESIESKNIITEENNLDEDIKLKKSADLNSDNSHFIQDIDLKENNLGNESELKNYFYVLKDEYLLDFMEISDEVKEKYFQGQFMKNVIEFFLDLKRGFALVGKKYHIELSGSDYYVDLLFYNLKLKCYLIVEFKIGKFKPEYLGILTFHLSIVDDSVKEERDNPSVGIILCKDGEKLIVQYAFKDKEAAGDGEYKLNGDIPEQFEGILPTVEEIGSGIKMKLKVE</sequence>
<dbReference type="PANTHER" id="PTHR30547:SF0">
    <property type="entry name" value="BLR8175 PROTEIN"/>
    <property type="match status" value="1"/>
</dbReference>
<dbReference type="KEGG" id="ckr:CKR_2126"/>
<dbReference type="Pfam" id="PF06250">
    <property type="entry name" value="YhcG_C"/>
    <property type="match status" value="1"/>
</dbReference>
<feature type="domain" description="YhcG PDDEXK nuclease" evidence="1">
    <location>
        <begin position="230"/>
        <end position="378"/>
    </location>
</feature>
<dbReference type="PANTHER" id="PTHR30547">
    <property type="entry name" value="UNCHARACTERIZED PROTEIN YHCG-RELATED"/>
    <property type="match status" value="1"/>
</dbReference>
<evidence type="ECO:0000313" key="3">
    <source>
        <dbReference type="EMBL" id="BAH07177.1"/>
    </source>
</evidence>
<dbReference type="Pfam" id="PF17761">
    <property type="entry name" value="DUF1016_N"/>
    <property type="match status" value="1"/>
</dbReference>
<dbReference type="InterPro" id="IPR053148">
    <property type="entry name" value="PD-DEXK-like_domain"/>
</dbReference>
<dbReference type="EMBL" id="AP009049">
    <property type="protein sequence ID" value="BAH07177.1"/>
    <property type="molecule type" value="Genomic_DNA"/>
</dbReference>
<name>B9E3V2_CLOK1</name>
<dbReference type="Proteomes" id="UP000007969">
    <property type="component" value="Chromosome"/>
</dbReference>
<evidence type="ECO:0000259" key="1">
    <source>
        <dbReference type="Pfam" id="PF06250"/>
    </source>
</evidence>
<proteinExistence type="predicted"/>
<evidence type="ECO:0008006" key="5">
    <source>
        <dbReference type="Google" id="ProtNLM"/>
    </source>
</evidence>
<organism evidence="3 4">
    <name type="scientific">Clostridium kluyveri (strain NBRC 12016)</name>
    <dbReference type="NCBI Taxonomy" id="583346"/>
    <lineage>
        <taxon>Bacteria</taxon>
        <taxon>Bacillati</taxon>
        <taxon>Bacillota</taxon>
        <taxon>Clostridia</taxon>
        <taxon>Eubacteriales</taxon>
        <taxon>Clostridiaceae</taxon>
        <taxon>Clostridium</taxon>
    </lineage>
</organism>
<reference evidence="4" key="1">
    <citation type="submission" date="2005-09" db="EMBL/GenBank/DDBJ databases">
        <title>Complete genome sequence of Clostridium kluyveri and comparative genomics of Clostridia species.</title>
        <authorList>
            <person name="Inui M."/>
            <person name="Nonaka H."/>
            <person name="Shinoda Y."/>
            <person name="Ikenaga Y."/>
            <person name="Abe M."/>
            <person name="Naito K."/>
            <person name="Vertes A.A."/>
            <person name="Yukawa H."/>
        </authorList>
    </citation>
    <scope>NUCLEOTIDE SEQUENCE [LARGE SCALE GENOMIC DNA]</scope>
    <source>
        <strain evidence="4">NBRC 12016</strain>
    </source>
</reference>
<dbReference type="InterPro" id="IPR041527">
    <property type="entry name" value="YhcG_N"/>
</dbReference>
<feature type="domain" description="YhcG N-terminal" evidence="2">
    <location>
        <begin position="27"/>
        <end position="153"/>
    </location>
</feature>
<dbReference type="AlphaFoldDB" id="B9E3V2"/>